<keyword evidence="7" id="KW-0547">Nucleotide-binding</keyword>
<dbReference type="FunFam" id="1.10.150.300:FF:000003">
    <property type="entry name" value="Obg-like ATPase 1"/>
    <property type="match status" value="1"/>
</dbReference>
<dbReference type="CDD" id="cd01900">
    <property type="entry name" value="YchF"/>
    <property type="match status" value="1"/>
</dbReference>
<evidence type="ECO:0000256" key="12">
    <source>
        <dbReference type="ARBA" id="ARBA00023136"/>
    </source>
</evidence>
<dbReference type="Pfam" id="PF01926">
    <property type="entry name" value="MMR_HSR1"/>
    <property type="match status" value="1"/>
</dbReference>
<feature type="domain" description="TGS" evidence="15">
    <location>
        <begin position="2171"/>
        <end position="2254"/>
    </location>
</feature>
<dbReference type="CDD" id="cd04867">
    <property type="entry name" value="TGS_YchF_OLA1"/>
    <property type="match status" value="1"/>
</dbReference>
<dbReference type="GO" id="GO:0005524">
    <property type="term" value="F:ATP binding"/>
    <property type="evidence" value="ECO:0007669"/>
    <property type="project" value="UniProtKB-KW"/>
</dbReference>
<dbReference type="Pfam" id="PF00406">
    <property type="entry name" value="ADK"/>
    <property type="match status" value="1"/>
</dbReference>
<dbReference type="InterPro" id="IPR041706">
    <property type="entry name" value="YchF_N"/>
</dbReference>
<dbReference type="InterPro" id="IPR004396">
    <property type="entry name" value="ATPase_YchF/OLA1"/>
</dbReference>
<evidence type="ECO:0000256" key="13">
    <source>
        <dbReference type="SAM" id="MobiDB-lite"/>
    </source>
</evidence>
<dbReference type="PRINTS" id="PR00326">
    <property type="entry name" value="GTP1OBG"/>
</dbReference>
<dbReference type="Pfam" id="PF06071">
    <property type="entry name" value="YchF-GTPase_C"/>
    <property type="match status" value="1"/>
</dbReference>
<evidence type="ECO:0000313" key="16">
    <source>
        <dbReference type="EMBL" id="CAH2230188.1"/>
    </source>
</evidence>
<dbReference type="InterPro" id="IPR012676">
    <property type="entry name" value="TGS-like"/>
</dbReference>
<evidence type="ECO:0000256" key="7">
    <source>
        <dbReference type="ARBA" id="ARBA00022741"/>
    </source>
</evidence>
<evidence type="ECO:0000256" key="9">
    <source>
        <dbReference type="ARBA" id="ARBA00022840"/>
    </source>
</evidence>
<feature type="region of interest" description="Disordered" evidence="13">
    <location>
        <begin position="398"/>
        <end position="429"/>
    </location>
</feature>
<comment type="subcellular location">
    <subcellularLocation>
        <location evidence="3">Cytoplasm</location>
    </subcellularLocation>
    <subcellularLocation>
        <location evidence="2">Membrane</location>
    </subcellularLocation>
</comment>
<protein>
    <submittedName>
        <fullName evidence="16">Jg20666 protein</fullName>
    </submittedName>
</protein>
<feature type="domain" description="OBG-type G" evidence="14">
    <location>
        <begin position="1944"/>
        <end position="2150"/>
    </location>
</feature>
<dbReference type="Gene3D" id="3.40.50.300">
    <property type="entry name" value="P-loop containing nucleotide triphosphate hydrolases"/>
    <property type="match status" value="6"/>
</dbReference>
<dbReference type="GO" id="GO:0005525">
    <property type="term" value="F:GTP binding"/>
    <property type="evidence" value="ECO:0007669"/>
    <property type="project" value="InterPro"/>
</dbReference>
<organism evidence="16 17">
    <name type="scientific">Pararge aegeria aegeria</name>
    <dbReference type="NCBI Taxonomy" id="348720"/>
    <lineage>
        <taxon>Eukaryota</taxon>
        <taxon>Metazoa</taxon>
        <taxon>Ecdysozoa</taxon>
        <taxon>Arthropoda</taxon>
        <taxon>Hexapoda</taxon>
        <taxon>Insecta</taxon>
        <taxon>Pterygota</taxon>
        <taxon>Neoptera</taxon>
        <taxon>Endopterygota</taxon>
        <taxon>Lepidoptera</taxon>
        <taxon>Glossata</taxon>
        <taxon>Ditrysia</taxon>
        <taxon>Papilionoidea</taxon>
        <taxon>Nymphalidae</taxon>
        <taxon>Satyrinae</taxon>
        <taxon>Satyrini</taxon>
        <taxon>Parargina</taxon>
        <taxon>Pararge</taxon>
    </lineage>
</organism>
<dbReference type="InterPro" id="IPR013029">
    <property type="entry name" value="YchF_C"/>
</dbReference>
<keyword evidence="17" id="KW-1185">Reference proteome</keyword>
<feature type="compositionally biased region" description="Basic and acidic residues" evidence="13">
    <location>
        <begin position="45"/>
        <end position="55"/>
    </location>
</feature>
<keyword evidence="5" id="KW-0812">Transmembrane</keyword>
<evidence type="ECO:0000313" key="17">
    <source>
        <dbReference type="Proteomes" id="UP000838756"/>
    </source>
</evidence>
<comment type="caution">
    <text evidence="16">The sequence shown here is derived from an EMBL/GenBank/DDBJ whole genome shotgun (WGS) entry which is preliminary data.</text>
</comment>
<dbReference type="GO" id="GO:0046872">
    <property type="term" value="F:metal ion binding"/>
    <property type="evidence" value="ECO:0007669"/>
    <property type="project" value="UniProtKB-KW"/>
</dbReference>
<dbReference type="SUPFAM" id="SSF81271">
    <property type="entry name" value="TGS-like"/>
    <property type="match status" value="1"/>
</dbReference>
<evidence type="ECO:0000256" key="10">
    <source>
        <dbReference type="ARBA" id="ARBA00022842"/>
    </source>
</evidence>
<dbReference type="OrthoDB" id="424823at2759"/>
<keyword evidence="10" id="KW-0460">Magnesium</keyword>
<dbReference type="InterPro" id="IPR006073">
    <property type="entry name" value="GTP-bd"/>
</dbReference>
<dbReference type="GO" id="GO:0044183">
    <property type="term" value="F:protein folding chaperone"/>
    <property type="evidence" value="ECO:0007669"/>
    <property type="project" value="InterPro"/>
</dbReference>
<evidence type="ECO:0000256" key="3">
    <source>
        <dbReference type="ARBA" id="ARBA00004496"/>
    </source>
</evidence>
<feature type="compositionally biased region" description="Low complexity" evidence="13">
    <location>
        <begin position="400"/>
        <end position="409"/>
    </location>
</feature>
<comment type="cofactor">
    <cofactor evidence="1">
        <name>Mg(2+)</name>
        <dbReference type="ChEBI" id="CHEBI:18420"/>
    </cofactor>
</comment>
<evidence type="ECO:0000259" key="15">
    <source>
        <dbReference type="PROSITE" id="PS51880"/>
    </source>
</evidence>
<dbReference type="PROSITE" id="PS51710">
    <property type="entry name" value="G_OBG"/>
    <property type="match status" value="1"/>
</dbReference>
<evidence type="ECO:0000256" key="5">
    <source>
        <dbReference type="ARBA" id="ARBA00022692"/>
    </source>
</evidence>
<gene>
    <name evidence="16" type="primary">jg20666</name>
    <name evidence="16" type="ORF">PAEG_LOCUS9444</name>
</gene>
<dbReference type="InterPro" id="IPR031167">
    <property type="entry name" value="G_OBG"/>
</dbReference>
<dbReference type="PANTHER" id="PTHR23305:SF11">
    <property type="entry name" value="OBG-LIKE ATPASE 1"/>
    <property type="match status" value="1"/>
</dbReference>
<dbReference type="SUPFAM" id="SSF52540">
    <property type="entry name" value="P-loop containing nucleoside triphosphate hydrolases"/>
    <property type="match status" value="4"/>
</dbReference>
<dbReference type="InterPro" id="IPR004095">
    <property type="entry name" value="TGS"/>
</dbReference>
<keyword evidence="4" id="KW-0963">Cytoplasm</keyword>
<evidence type="ECO:0000256" key="4">
    <source>
        <dbReference type="ARBA" id="ARBA00022490"/>
    </source>
</evidence>
<evidence type="ECO:0000256" key="1">
    <source>
        <dbReference type="ARBA" id="ARBA00001946"/>
    </source>
</evidence>
<dbReference type="Proteomes" id="UP000838756">
    <property type="component" value="Unassembled WGS sequence"/>
</dbReference>
<dbReference type="Gene3D" id="1.10.150.300">
    <property type="entry name" value="TGS-like domain"/>
    <property type="match status" value="1"/>
</dbReference>
<dbReference type="NCBIfam" id="TIGR00092">
    <property type="entry name" value="redox-regulated ATPase YchF"/>
    <property type="match status" value="1"/>
</dbReference>
<name>A0A8S4R4D3_9NEOP</name>
<dbReference type="Gene3D" id="3.10.20.30">
    <property type="match status" value="1"/>
</dbReference>
<sequence length="2266" mass="260745">MDAGVYHWSADPRLPPAASTQRLAFTFSTICGPIIKPKKMQLTADPRRADRERRFKPPPPTSAPAEDLTTDYMNILGMIFSMCGLMMRLKWCAWTAVFCSSISFANSRVSDDTKQIVSSFMLSISAVVMSYLQNPAPIAFDLLLSRVRMPPKKVEEPEKKPLIGRVGTNLKVGIVGVPNVGKSTFFNVLTKSQASAENFPFCTIDPNENNHKKITCMKANAIKCQPLAAAVLGVHNTDIPLPNDVDFHNCWTDMDAQEAYLKLKPKTFLILGKQGTGSYSLGESLSKKNNCIHLCPKNVLMDEIDQKSTTGKCLDFNMRHNKVCQFNTVLKIMKRKLKSPAVQHRGFIISGLPLVTSSRDIKYLINTLNGEESLMIVEDILFDMTCNLNLKKSKKKKISPHSSVSSGSSGIFDEGRVEEEEPEPDLEEENEEQLVQLPKFLLETCSDIIVPKKVYYSTKKSVLLQQLCALFELNPDILVYITCPNADVVTKRNRKFLNYLNDSKTFNPFSITKENEIRWPTSYTVLEYKKPFDSHVFNPKYNCAQPMHFKKNSTDQICNFKFTVTPYIDKKLKELDPHFVVKLDGRTSIHQMLINLIEFLQLMPIKPVLIPKPLYLAEPLEGMEEFWTKVGELSVIQCGTLNFNKYPSPWYNRCPVQLKKRQSVQGNPKFAVTFFKHIYLLSSFDDMVSFCRNPRPYLKLEYLEPSCRIVILGTKSSGKTMVTKCLSWLFNAPIICYETLLKNEKNKKYDNYAKSILSEIIARIEDARFAQWQSLECERISTLDTWFNTVTRTLSSYVTLLDKKLDTEFTEDIIFFNELIFLKNQLSFLPVDDIKECKEALIGKNVLKYAPTSLTIEASKPNTPVLGDEDVTEAISAYILGNELQKEIEPTAGEIMYAITTLIQADSKTDETLREQVYGKFIIDGFPSDPEYWGYLMESKLLPDYTIALIENREIDADLIQRYVDIERCVKKYHERYFSANDVLVKTKLLEENPPDTKFLDMQIIIDEIIIRALDSIFVYEKTSNTDFDLSTFTETIERFREHWDILKLKLEENSKCYVEVELENKTDIEILDEVLLKIRKGYCKPCLSTEEEPESRENENGPDDITFNDSRNLGEMNIYCPISFYDYGVLWEGKPVFTATYDNKLYYFNNENSRESFQYDVTKYLSYNKPFKGIPPLRICIIGSMGSGKTEVSKFLAKELGLMHIDFVDFLNKYLIPQHFKKIGWKYENSFTDPLIEDEEVTEFQMNEENLNLFSDLFSNEQDLRRLVSNYFERGSPLLSLFMQTLIKKLWFENPFNNIGIIVDGYPKLPADVEDMVNCFCIPDVIIELEGSSETTLNRVAPIKLKNWKLQLSEAKNKAKINLEAKKREWQNFATESIVIKLIIDEILDTIILDTEYLPVKNLSSQISTIMDAHPSGSFNVDANLFTTYNEFIREHPEPVDKSQWEKAEDVLDKINNRLESIYEIDDESIQNLKEIAEEQKIKVITIDGKKALYNVIRKTLSKLSKFRNRSESFFEQSFSINIDIAEMLLVEGFFLLSKFHRMCPVYMMENPNTIFNSYTINKRKNKIYPIIHRAYIYFISSEENVKKFRLNPLKYVQDDSIINFKIYTLRIGVIGPSKSGKSKLASKLAKKYGLICISRGMAIRHVLEHMCWTVLGLKMMTKLHAGEIIDTELIMKAVLTVAMDYRTNGFVLDGFPESPHEVRELSDNGLLPLIIFDVNSDKEKVLRNSQKEIYYDILRYKPPYPETFIEYRYSKWHDKCSRVRDYINQDTQNLYVTNGNNSKWQCFVDACMKVEDIIPKIRNYLIHTKSDVVPVDVMCISKNTFQQRMSCYRNLCPVCFHKSTLRHSGFPLYNKGLIQYEDCFYWICADHYNLVLQHPQIFLSSKNITIPEIPAIVKSINLSLLYENGICIVTYAENLPSQKIVRASRVPVPDERFDYLCEYHKPASKVPAFLNVVDIAGLVRGAAEGQGLGNAFLSHIKACDAIFNLCRAFDDEDVIHVDGEVDPIRDLETIGEELRLKDEEQLLQNIEKLDRTVNRGGDKKLKPEYEALAKIKTILSEEKKHIRFGDWSAADIEVLNKYLFLTSKPALYLVNLSEKDYIRKKNKWLPKLKEWIDKNDPGAPLIPFSGVLESKLMEMEPDEKQKFLKENNITSALDKIIVQGYKALQLEYFFTAGADEVKAWTIQKGTKAPQAAGRIHTDFEKGFIMAEVMHYKDFKEEGTEAACKAAGKYRQQGRNYVVEDGDIIFFKFNAGAGLKDAKKK</sequence>
<dbReference type="EMBL" id="CAKXAJ010024779">
    <property type="protein sequence ID" value="CAH2230188.1"/>
    <property type="molecule type" value="Genomic_DNA"/>
</dbReference>
<dbReference type="GO" id="GO:0045048">
    <property type="term" value="P:protein insertion into ER membrane"/>
    <property type="evidence" value="ECO:0007669"/>
    <property type="project" value="InterPro"/>
</dbReference>
<dbReference type="InterPro" id="IPR012675">
    <property type="entry name" value="Beta-grasp_dom_sf"/>
</dbReference>
<keyword evidence="8" id="KW-0378">Hydrolase</keyword>
<keyword evidence="6" id="KW-0479">Metal-binding</keyword>
<dbReference type="FunFam" id="3.10.20.30:FF:000029">
    <property type="entry name" value="Obg-like ATPase 1"/>
    <property type="match status" value="1"/>
</dbReference>
<evidence type="ECO:0000256" key="11">
    <source>
        <dbReference type="ARBA" id="ARBA00022989"/>
    </source>
</evidence>
<accession>A0A8S4R4D3</accession>
<dbReference type="InterPro" id="IPR023192">
    <property type="entry name" value="TGS-like_dom_sf"/>
</dbReference>
<dbReference type="GO" id="GO:0016887">
    <property type="term" value="F:ATP hydrolysis activity"/>
    <property type="evidence" value="ECO:0007669"/>
    <property type="project" value="InterPro"/>
</dbReference>
<dbReference type="Pfam" id="PF03669">
    <property type="entry name" value="ASTER"/>
    <property type="match status" value="1"/>
</dbReference>
<feature type="compositionally biased region" description="Acidic residues" evidence="13">
    <location>
        <begin position="416"/>
        <end position="429"/>
    </location>
</feature>
<dbReference type="PANTHER" id="PTHR23305">
    <property type="entry name" value="OBG GTPASE FAMILY"/>
    <property type="match status" value="1"/>
</dbReference>
<evidence type="ECO:0000256" key="2">
    <source>
        <dbReference type="ARBA" id="ARBA00004370"/>
    </source>
</evidence>
<dbReference type="InterPro" id="IPR005351">
    <property type="entry name" value="ASTER"/>
</dbReference>
<evidence type="ECO:0000259" key="14">
    <source>
        <dbReference type="PROSITE" id="PS51710"/>
    </source>
</evidence>
<reference evidence="16" key="1">
    <citation type="submission" date="2022-03" db="EMBL/GenBank/DDBJ databases">
        <authorList>
            <person name="Lindestad O."/>
        </authorList>
    </citation>
    <scope>NUCLEOTIDE SEQUENCE</scope>
</reference>
<dbReference type="PROSITE" id="PS51880">
    <property type="entry name" value="TGS"/>
    <property type="match status" value="1"/>
</dbReference>
<keyword evidence="9" id="KW-0067">ATP-binding</keyword>
<keyword evidence="12" id="KW-0472">Membrane</keyword>
<keyword evidence="11" id="KW-1133">Transmembrane helix</keyword>
<dbReference type="InterPro" id="IPR027417">
    <property type="entry name" value="P-loop_NTPase"/>
</dbReference>
<feature type="region of interest" description="Disordered" evidence="13">
    <location>
        <begin position="41"/>
        <end position="66"/>
    </location>
</feature>
<evidence type="ECO:0000256" key="8">
    <source>
        <dbReference type="ARBA" id="ARBA00022801"/>
    </source>
</evidence>
<dbReference type="GO" id="GO:0005789">
    <property type="term" value="C:endoplasmic reticulum membrane"/>
    <property type="evidence" value="ECO:0007669"/>
    <property type="project" value="InterPro"/>
</dbReference>
<evidence type="ECO:0000256" key="6">
    <source>
        <dbReference type="ARBA" id="ARBA00022723"/>
    </source>
</evidence>
<proteinExistence type="predicted"/>